<protein>
    <submittedName>
        <fullName evidence="1">Uncharacterized protein</fullName>
    </submittedName>
</protein>
<dbReference type="EMBL" id="ML119881">
    <property type="protein sequence ID" value="RPA72078.1"/>
    <property type="molecule type" value="Genomic_DNA"/>
</dbReference>
<evidence type="ECO:0000313" key="1">
    <source>
        <dbReference type="EMBL" id="RPA72078.1"/>
    </source>
</evidence>
<reference evidence="1 2" key="1">
    <citation type="journal article" date="2018" name="Nat. Ecol. Evol.">
        <title>Pezizomycetes genomes reveal the molecular basis of ectomycorrhizal truffle lifestyle.</title>
        <authorList>
            <person name="Murat C."/>
            <person name="Payen T."/>
            <person name="Noel B."/>
            <person name="Kuo A."/>
            <person name="Morin E."/>
            <person name="Chen J."/>
            <person name="Kohler A."/>
            <person name="Krizsan K."/>
            <person name="Balestrini R."/>
            <person name="Da Silva C."/>
            <person name="Montanini B."/>
            <person name="Hainaut M."/>
            <person name="Levati E."/>
            <person name="Barry K.W."/>
            <person name="Belfiori B."/>
            <person name="Cichocki N."/>
            <person name="Clum A."/>
            <person name="Dockter R.B."/>
            <person name="Fauchery L."/>
            <person name="Guy J."/>
            <person name="Iotti M."/>
            <person name="Le Tacon F."/>
            <person name="Lindquist E.A."/>
            <person name="Lipzen A."/>
            <person name="Malagnac F."/>
            <person name="Mello A."/>
            <person name="Molinier V."/>
            <person name="Miyauchi S."/>
            <person name="Poulain J."/>
            <person name="Riccioni C."/>
            <person name="Rubini A."/>
            <person name="Sitrit Y."/>
            <person name="Splivallo R."/>
            <person name="Traeger S."/>
            <person name="Wang M."/>
            <person name="Zifcakova L."/>
            <person name="Wipf D."/>
            <person name="Zambonelli A."/>
            <person name="Paolocci F."/>
            <person name="Nowrousian M."/>
            <person name="Ottonello S."/>
            <person name="Baldrian P."/>
            <person name="Spatafora J.W."/>
            <person name="Henrissat B."/>
            <person name="Nagy L.G."/>
            <person name="Aury J.M."/>
            <person name="Wincker P."/>
            <person name="Grigoriev I.V."/>
            <person name="Bonfante P."/>
            <person name="Martin F.M."/>
        </authorList>
    </citation>
    <scope>NUCLEOTIDE SEQUENCE [LARGE SCALE GENOMIC DNA]</scope>
    <source>
        <strain evidence="1 2">RN42</strain>
    </source>
</reference>
<accession>A0A3N4HGY9</accession>
<keyword evidence="2" id="KW-1185">Reference proteome</keyword>
<gene>
    <name evidence="1" type="ORF">BJ508DRAFT_79855</name>
</gene>
<name>A0A3N4HGY9_ASCIM</name>
<organism evidence="1 2">
    <name type="scientific">Ascobolus immersus RN42</name>
    <dbReference type="NCBI Taxonomy" id="1160509"/>
    <lineage>
        <taxon>Eukaryota</taxon>
        <taxon>Fungi</taxon>
        <taxon>Dikarya</taxon>
        <taxon>Ascomycota</taxon>
        <taxon>Pezizomycotina</taxon>
        <taxon>Pezizomycetes</taxon>
        <taxon>Pezizales</taxon>
        <taxon>Ascobolaceae</taxon>
        <taxon>Ascobolus</taxon>
    </lineage>
</organism>
<proteinExistence type="predicted"/>
<dbReference type="Proteomes" id="UP000275078">
    <property type="component" value="Unassembled WGS sequence"/>
</dbReference>
<dbReference type="AlphaFoldDB" id="A0A3N4HGY9"/>
<evidence type="ECO:0000313" key="2">
    <source>
        <dbReference type="Proteomes" id="UP000275078"/>
    </source>
</evidence>
<sequence>MGPSTEHYGANSTTPRTSFNDVASLISESLIRPISRGTTAEEDGKGNGRPLTFMEIDEALEYGRLKQRYDMRGKENMSDVEGDLLRVGGEGKEWAGICNEQDLLRCLESWDRTHEGAYLGLFLRNVKIFTVQLKVVKKLAEVLQIPWKFLSSVLLRQASRSSVYVRRNSDGEEELGT</sequence>